<keyword evidence="2" id="KW-0540">Nuclease</keyword>
<reference evidence="2 3" key="1">
    <citation type="submission" date="2020-04" db="EMBL/GenBank/DDBJ databases">
        <title>Perkinsus olseni comparative genomics.</title>
        <authorList>
            <person name="Bogema D.R."/>
        </authorList>
    </citation>
    <scope>NUCLEOTIDE SEQUENCE [LARGE SCALE GENOMIC DNA]</scope>
    <source>
        <strain evidence="2">00978-12</strain>
    </source>
</reference>
<dbReference type="Proteomes" id="UP000541610">
    <property type="component" value="Unassembled WGS sequence"/>
</dbReference>
<protein>
    <submittedName>
        <fullName evidence="2">Exonuclease mut-7</fullName>
    </submittedName>
</protein>
<keyword evidence="2" id="KW-0269">Exonuclease</keyword>
<organism evidence="2 3">
    <name type="scientific">Perkinsus olseni</name>
    <name type="common">Perkinsus atlanticus</name>
    <dbReference type="NCBI Taxonomy" id="32597"/>
    <lineage>
        <taxon>Eukaryota</taxon>
        <taxon>Sar</taxon>
        <taxon>Alveolata</taxon>
        <taxon>Perkinsozoa</taxon>
        <taxon>Perkinsea</taxon>
        <taxon>Perkinsida</taxon>
        <taxon>Perkinsidae</taxon>
        <taxon>Perkinsus</taxon>
    </lineage>
</organism>
<dbReference type="EMBL" id="JABANP010000005">
    <property type="protein sequence ID" value="KAF4697076.1"/>
    <property type="molecule type" value="Genomic_DNA"/>
</dbReference>
<feature type="compositionally biased region" description="Basic residues" evidence="1">
    <location>
        <begin position="48"/>
        <end position="58"/>
    </location>
</feature>
<sequence>MRSTGIRELILASLPSEDSQTSSPVKLITIGLLAMMAMQYRERMSCRMGHRSSAHGHRSGADKATSRGTPRNDSRSGKKMNEQAMASESALGEELLHAYRVRDCSGTLSLLKSLRGKQSPGTIARLLKPWGRVDPDWVVDVTLASQGQVRHLVNAMMSSMDTASLPGSLQLRQKAASAVLEGCVPVGRDLRSWLQCFQLRGNSQSTHECSDDCADDATGDAVEASQPILENEILEAWILGMMASHDKSKAREAAQALSITELGDKWIPEEQLHEFMDRLLGQGPNG</sequence>
<evidence type="ECO:0000313" key="3">
    <source>
        <dbReference type="Proteomes" id="UP000541610"/>
    </source>
</evidence>
<feature type="compositionally biased region" description="Basic and acidic residues" evidence="1">
    <location>
        <begin position="59"/>
        <end position="81"/>
    </location>
</feature>
<name>A0A7J6PMW6_PEROL</name>
<comment type="caution">
    <text evidence="2">The sequence shown here is derived from an EMBL/GenBank/DDBJ whole genome shotgun (WGS) entry which is preliminary data.</text>
</comment>
<accession>A0A7J6PMW6</accession>
<evidence type="ECO:0000256" key="1">
    <source>
        <dbReference type="SAM" id="MobiDB-lite"/>
    </source>
</evidence>
<gene>
    <name evidence="2" type="primary">EXD3_2</name>
    <name evidence="2" type="ORF">FOZ60_011751</name>
</gene>
<dbReference type="AlphaFoldDB" id="A0A7J6PMW6"/>
<feature type="region of interest" description="Disordered" evidence="1">
    <location>
        <begin position="47"/>
        <end position="86"/>
    </location>
</feature>
<keyword evidence="2" id="KW-0378">Hydrolase</keyword>
<dbReference type="GO" id="GO:0004527">
    <property type="term" value="F:exonuclease activity"/>
    <property type="evidence" value="ECO:0007669"/>
    <property type="project" value="UniProtKB-KW"/>
</dbReference>
<evidence type="ECO:0000313" key="2">
    <source>
        <dbReference type="EMBL" id="KAF4697076.1"/>
    </source>
</evidence>
<proteinExistence type="predicted"/>